<name>A0ABP1A5F4_9BRYO</name>
<evidence type="ECO:0000313" key="3">
    <source>
        <dbReference type="Proteomes" id="UP001497522"/>
    </source>
</evidence>
<keyword evidence="3" id="KW-1185">Reference proteome</keyword>
<protein>
    <submittedName>
        <fullName evidence="2">Uncharacterized protein</fullName>
    </submittedName>
</protein>
<dbReference type="PANTHER" id="PTHR31606">
    <property type="entry name" value="WW DOMAIN BINDING PROTEIN 2, ISOFORM E"/>
    <property type="match status" value="1"/>
</dbReference>
<feature type="region of interest" description="Disordered" evidence="1">
    <location>
        <begin position="33"/>
        <end position="54"/>
    </location>
</feature>
<proteinExistence type="predicted"/>
<dbReference type="EMBL" id="OZ023702">
    <property type="protein sequence ID" value="CAK9857738.1"/>
    <property type="molecule type" value="Genomic_DNA"/>
</dbReference>
<dbReference type="InterPro" id="IPR044852">
    <property type="entry name" value="WBP2-like"/>
</dbReference>
<accession>A0ABP1A5F4</accession>
<dbReference type="Proteomes" id="UP001497522">
    <property type="component" value="Chromosome 1"/>
</dbReference>
<evidence type="ECO:0000256" key="1">
    <source>
        <dbReference type="SAM" id="MobiDB-lite"/>
    </source>
</evidence>
<gene>
    <name evidence="2" type="ORF">CSSPJE1EN2_LOCUS733</name>
</gene>
<sequence length="101" mass="11417">MYAPYPFKIMFIEGGVATFIPLFMSLIKSARAAERQSQATQPSAPPLDPLPTAQPPIDDLMQHAYIDPHDPTKLYLQQPMESRPTLRRCNYSNRIAEEGQV</sequence>
<dbReference type="PANTHER" id="PTHR31606:SF1">
    <property type="entry name" value="WW DOMAIN BINDING PROTEIN 2, ISOFORM E"/>
    <property type="match status" value="1"/>
</dbReference>
<organism evidence="2 3">
    <name type="scientific">Sphagnum jensenii</name>
    <dbReference type="NCBI Taxonomy" id="128206"/>
    <lineage>
        <taxon>Eukaryota</taxon>
        <taxon>Viridiplantae</taxon>
        <taxon>Streptophyta</taxon>
        <taxon>Embryophyta</taxon>
        <taxon>Bryophyta</taxon>
        <taxon>Sphagnophytina</taxon>
        <taxon>Sphagnopsida</taxon>
        <taxon>Sphagnales</taxon>
        <taxon>Sphagnaceae</taxon>
        <taxon>Sphagnum</taxon>
    </lineage>
</organism>
<feature type="compositionally biased region" description="Pro residues" evidence="1">
    <location>
        <begin position="43"/>
        <end position="54"/>
    </location>
</feature>
<reference evidence="2 3" key="1">
    <citation type="submission" date="2024-03" db="EMBL/GenBank/DDBJ databases">
        <authorList>
            <consortium name="ELIXIR-Norway"/>
            <consortium name="Elixir Norway"/>
        </authorList>
    </citation>
    <scope>NUCLEOTIDE SEQUENCE [LARGE SCALE GENOMIC DNA]</scope>
</reference>
<evidence type="ECO:0000313" key="2">
    <source>
        <dbReference type="EMBL" id="CAK9857738.1"/>
    </source>
</evidence>